<dbReference type="Pfam" id="PF00034">
    <property type="entry name" value="Cytochrom_C"/>
    <property type="match status" value="1"/>
</dbReference>
<keyword evidence="2 4" id="KW-0479">Metal-binding</keyword>
<dbReference type="Gene3D" id="3.40.50.2300">
    <property type="match status" value="2"/>
</dbReference>
<dbReference type="InterPro" id="IPR028082">
    <property type="entry name" value="Peripla_BP_I"/>
</dbReference>
<dbReference type="SUPFAM" id="SSF53822">
    <property type="entry name" value="Periplasmic binding protein-like I"/>
    <property type="match status" value="1"/>
</dbReference>
<evidence type="ECO:0000256" key="2">
    <source>
        <dbReference type="ARBA" id="ARBA00022723"/>
    </source>
</evidence>
<dbReference type="InterPro" id="IPR036909">
    <property type="entry name" value="Cyt_c-like_dom_sf"/>
</dbReference>
<proteinExistence type="predicted"/>
<protein>
    <submittedName>
        <fullName evidence="6">C-type cytochrome</fullName>
    </submittedName>
</protein>
<evidence type="ECO:0000313" key="7">
    <source>
        <dbReference type="Proteomes" id="UP001524586"/>
    </source>
</evidence>
<organism evidence="6 7">
    <name type="scientific">Methylomonas rivi</name>
    <dbReference type="NCBI Taxonomy" id="2952226"/>
    <lineage>
        <taxon>Bacteria</taxon>
        <taxon>Pseudomonadati</taxon>
        <taxon>Pseudomonadota</taxon>
        <taxon>Gammaproteobacteria</taxon>
        <taxon>Methylococcales</taxon>
        <taxon>Methylococcaceae</taxon>
        <taxon>Methylomonas</taxon>
    </lineage>
</organism>
<dbReference type="Proteomes" id="UP001524586">
    <property type="component" value="Unassembled WGS sequence"/>
</dbReference>
<evidence type="ECO:0000259" key="5">
    <source>
        <dbReference type="PROSITE" id="PS51007"/>
    </source>
</evidence>
<dbReference type="RefSeq" id="WP_256616283.1">
    <property type="nucleotide sequence ID" value="NZ_JANIBK010000103.1"/>
</dbReference>
<name>A0ABT1U7M0_9GAMM</name>
<feature type="domain" description="Cytochrome c" evidence="5">
    <location>
        <begin position="39"/>
        <end position="184"/>
    </location>
</feature>
<sequence>MVSGLLWPIIKKTGPLLMLLGLAAGGYWLNRHYREILTPDIALGERLYQQGVDGGGHALQGVTQNDIAFDDAQFNCAQCHRRSGFGSSEGGNYVLPVTGTILFKPRTFERADLFNKLFKESQGQVFRARMRSAYQRPAYSDESLARAIREGVDPSGRQLSPLMPRYRLNDTDMAALIAYLHQLSIRNDPGVDEQTVYLATVVGPNVDSADKTAMLATMREFVEWLNLETQGNLDHPNFSPGYRSDFAKAFRLWRHEVWELPADPRQWPTELASRYRRQPVFAFIGGMVNGDWTPIHDFCEASRIPCLFPFTDLPPTGHTNRYSMYFNQGLILEAKAMGRFLRAQKDPETRTVVNIHSGEPRSSQPAKTLTQSLHGDKRYLVVDLTFESIEQLRDQWQKLARQQSAPIQAVIWPGTFDKTIAAELPLLARYAERLLLPSPALEANQTRFPADIAGKLYFSYPYELPTAYHPHAFRVRAWMNTRDLAIENQRLQFNTYYALNLLQFGLEHVVDHFSRDYLLEYIENEAENQLNPGTFPRLSLGPGQRFASKGAYIVQLVNNDQRQIHPVGDWIIP</sequence>
<evidence type="ECO:0000256" key="1">
    <source>
        <dbReference type="ARBA" id="ARBA00022617"/>
    </source>
</evidence>
<dbReference type="EMBL" id="JANIBK010000103">
    <property type="protein sequence ID" value="MCQ8129855.1"/>
    <property type="molecule type" value="Genomic_DNA"/>
</dbReference>
<dbReference type="SUPFAM" id="SSF46626">
    <property type="entry name" value="Cytochrome c"/>
    <property type="match status" value="1"/>
</dbReference>
<evidence type="ECO:0000256" key="4">
    <source>
        <dbReference type="PROSITE-ProRule" id="PRU00433"/>
    </source>
</evidence>
<keyword evidence="3 4" id="KW-0408">Iron</keyword>
<dbReference type="InterPro" id="IPR009056">
    <property type="entry name" value="Cyt_c-like_dom"/>
</dbReference>
<comment type="caution">
    <text evidence="6">The sequence shown here is derived from an EMBL/GenBank/DDBJ whole genome shotgun (WGS) entry which is preliminary data.</text>
</comment>
<dbReference type="PROSITE" id="PS51007">
    <property type="entry name" value="CYTC"/>
    <property type="match status" value="1"/>
</dbReference>
<accession>A0ABT1U7M0</accession>
<keyword evidence="1 4" id="KW-0349">Heme</keyword>
<gene>
    <name evidence="6" type="ORF">NP596_15450</name>
</gene>
<dbReference type="Gene3D" id="1.10.760.10">
    <property type="entry name" value="Cytochrome c-like domain"/>
    <property type="match status" value="1"/>
</dbReference>
<evidence type="ECO:0000256" key="3">
    <source>
        <dbReference type="ARBA" id="ARBA00023004"/>
    </source>
</evidence>
<reference evidence="6 7" key="1">
    <citation type="submission" date="2022-07" db="EMBL/GenBank/DDBJ databases">
        <title>Methylomonas rivi sp. nov., Methylomonas rosea sp. nov., Methylomonas aureus sp. nov. and Methylomonas subterranea sp. nov., four novel methanotrophs isolated from a freshwater creek and the deep terrestrial subsurface.</title>
        <authorList>
            <person name="Abin C."/>
            <person name="Sankaranarayanan K."/>
            <person name="Garner C."/>
            <person name="Sindelar R."/>
            <person name="Kotary K."/>
            <person name="Garner R."/>
            <person name="Barclay S."/>
            <person name="Lawson P."/>
            <person name="Krumholz L."/>
        </authorList>
    </citation>
    <scope>NUCLEOTIDE SEQUENCE [LARGE SCALE GENOMIC DNA]</scope>
    <source>
        <strain evidence="6 7">WSC-6</strain>
    </source>
</reference>
<keyword evidence="7" id="KW-1185">Reference proteome</keyword>
<evidence type="ECO:0000313" key="6">
    <source>
        <dbReference type="EMBL" id="MCQ8129855.1"/>
    </source>
</evidence>